<dbReference type="SUPFAM" id="SSF63411">
    <property type="entry name" value="LuxS/MPP-like metallohydrolase"/>
    <property type="match status" value="3"/>
</dbReference>
<dbReference type="PANTHER" id="PTHR43016:SF16">
    <property type="entry name" value="METALLOPROTEASE, PUTATIVE (AFU_ORTHOLOGUE AFUA_4G07610)-RELATED"/>
    <property type="match status" value="1"/>
</dbReference>
<name>A0A9P7B726_RHOMI</name>
<dbReference type="Proteomes" id="UP000777482">
    <property type="component" value="Unassembled WGS sequence"/>
</dbReference>
<evidence type="ECO:0000313" key="4">
    <source>
        <dbReference type="Proteomes" id="UP000777482"/>
    </source>
</evidence>
<feature type="domain" description="Peptidase M16 C-terminal" evidence="2">
    <location>
        <begin position="202"/>
        <end position="392"/>
    </location>
</feature>
<evidence type="ECO:0000259" key="1">
    <source>
        <dbReference type="Pfam" id="PF00675"/>
    </source>
</evidence>
<reference evidence="3 4" key="1">
    <citation type="submission" date="2020-11" db="EMBL/GenBank/DDBJ databases">
        <title>Kefir isolates.</title>
        <authorList>
            <person name="Marcisauskas S."/>
            <person name="Kim Y."/>
            <person name="Blasche S."/>
        </authorList>
    </citation>
    <scope>NUCLEOTIDE SEQUENCE [LARGE SCALE GENOMIC DNA]</scope>
    <source>
        <strain evidence="3 4">KR</strain>
    </source>
</reference>
<dbReference type="OrthoDB" id="2525292at2759"/>
<dbReference type="Gene3D" id="3.30.830.10">
    <property type="entry name" value="Metalloenzyme, LuxS/M16 peptidase-like"/>
    <property type="match status" value="3"/>
</dbReference>
<dbReference type="GO" id="GO:0046872">
    <property type="term" value="F:metal ion binding"/>
    <property type="evidence" value="ECO:0007669"/>
    <property type="project" value="InterPro"/>
</dbReference>
<dbReference type="PANTHER" id="PTHR43016">
    <property type="entry name" value="PRESEQUENCE PROTEASE"/>
    <property type="match status" value="1"/>
</dbReference>
<dbReference type="InterPro" id="IPR011765">
    <property type="entry name" value="Pept_M16_N"/>
</dbReference>
<proteinExistence type="predicted"/>
<dbReference type="Pfam" id="PF05193">
    <property type="entry name" value="Peptidase_M16_C"/>
    <property type="match status" value="1"/>
</dbReference>
<evidence type="ECO:0000259" key="2">
    <source>
        <dbReference type="Pfam" id="PF05193"/>
    </source>
</evidence>
<keyword evidence="4" id="KW-1185">Reference proteome</keyword>
<sequence>MAPTPRPSQSPSGLDVHKFLDVAPFIQIAKWQCQTTGLTVVWADTPGPICQMNAIVRTEIFDSSGVPHTLEHLSFEGSQKYPQPGLLDAVANRLLASGTNAATDIDNTTYTCESASAEGLLKIMTIFLDHLFFPIFDDDSFLTEVYHINGKGEEGGTVFSEMQGREGSQGDVMDLTLRRILYNKRNAYRSETGGQLSALRRLTLQQIEKYHGAMYVPQNMTLVVTGDAVHPQDLLDTLATELLPGLHKAGHDLGPKPAGFIRPFVESATASNPPMLSHDITETVTYAASDESVGIIQIAWIGPSTHDWRTISALSALGSYLSSGSASPLWQEYVENKDSSCSSISFGTSGRDPVILAFTLDFVVAKRLLNLGSDFLSTLDRLCRGRFDMKRMKARLEEWRLDVLQTLESSPESCVISAVSDDALYGREDDATFSEQWNDMIVIDELLLWKENDWRNLLATWFIDRHCVTLTGIPSAELAAEQAEATKERVAATCQHLGRGGLLSLEQRLAAAKRVTTQPVPPALLSSFKPPDVACIHLPRAETARSRGTGGGPLSTFKSLQSTINKDPANLPYFLQFNHYASSFVSVCAYLGGTITDHWPLFIDSFFSMPVQRQNGKVLSYQEAYRQLDDLAVGFSANGCSEGLLLTIQVPKERYEEAVEWLADTIYGTVFDPERLQTLIEKSLRELPTCLEDPMGMADAAILS</sequence>
<dbReference type="FunFam" id="3.30.830.10:FF:000031">
    <property type="entry name" value="Putative zinc metalloprotease"/>
    <property type="match status" value="1"/>
</dbReference>
<dbReference type="InterPro" id="IPR007863">
    <property type="entry name" value="Peptidase_M16_C"/>
</dbReference>
<feature type="domain" description="Peptidase M16 N-terminal" evidence="1">
    <location>
        <begin position="62"/>
        <end position="143"/>
    </location>
</feature>
<organism evidence="3 4">
    <name type="scientific">Rhodotorula mucilaginosa</name>
    <name type="common">Yeast</name>
    <name type="synonym">Rhodotorula rubra</name>
    <dbReference type="NCBI Taxonomy" id="5537"/>
    <lineage>
        <taxon>Eukaryota</taxon>
        <taxon>Fungi</taxon>
        <taxon>Dikarya</taxon>
        <taxon>Basidiomycota</taxon>
        <taxon>Pucciniomycotina</taxon>
        <taxon>Microbotryomycetes</taxon>
        <taxon>Sporidiobolales</taxon>
        <taxon>Sporidiobolaceae</taxon>
        <taxon>Rhodotorula</taxon>
    </lineage>
</organism>
<protein>
    <submittedName>
        <fullName evidence="3">Uncharacterized protein</fullName>
    </submittedName>
</protein>
<dbReference type="Pfam" id="PF00675">
    <property type="entry name" value="Peptidase_M16"/>
    <property type="match status" value="1"/>
</dbReference>
<dbReference type="InterPro" id="IPR011249">
    <property type="entry name" value="Metalloenz_LuxS/M16"/>
</dbReference>
<dbReference type="EMBL" id="PUHQ01000031">
    <property type="protein sequence ID" value="KAG0661892.1"/>
    <property type="molecule type" value="Genomic_DNA"/>
</dbReference>
<dbReference type="FunFam" id="3.30.830.10:FF:000015">
    <property type="entry name" value="Putative zinc metalloprotease"/>
    <property type="match status" value="1"/>
</dbReference>
<gene>
    <name evidence="3" type="ORF">C6P46_003783</name>
</gene>
<evidence type="ECO:0000313" key="3">
    <source>
        <dbReference type="EMBL" id="KAG0661892.1"/>
    </source>
</evidence>
<dbReference type="AlphaFoldDB" id="A0A9P7B726"/>
<comment type="caution">
    <text evidence="3">The sequence shown here is derived from an EMBL/GenBank/DDBJ whole genome shotgun (WGS) entry which is preliminary data.</text>
</comment>
<accession>A0A9P7B726</accession>